<protein>
    <submittedName>
        <fullName evidence="1">Uncharacterized protein</fullName>
    </submittedName>
</protein>
<accession>A0ACD3A475</accession>
<evidence type="ECO:0000313" key="2">
    <source>
        <dbReference type="Proteomes" id="UP000308600"/>
    </source>
</evidence>
<reference evidence="1 2" key="1">
    <citation type="journal article" date="2019" name="Nat. Ecol. Evol.">
        <title>Megaphylogeny resolves global patterns of mushroom evolution.</title>
        <authorList>
            <person name="Varga T."/>
            <person name="Krizsan K."/>
            <person name="Foldi C."/>
            <person name="Dima B."/>
            <person name="Sanchez-Garcia M."/>
            <person name="Sanchez-Ramirez S."/>
            <person name="Szollosi G.J."/>
            <person name="Szarkandi J.G."/>
            <person name="Papp V."/>
            <person name="Albert L."/>
            <person name="Andreopoulos W."/>
            <person name="Angelini C."/>
            <person name="Antonin V."/>
            <person name="Barry K.W."/>
            <person name="Bougher N.L."/>
            <person name="Buchanan P."/>
            <person name="Buyck B."/>
            <person name="Bense V."/>
            <person name="Catcheside P."/>
            <person name="Chovatia M."/>
            <person name="Cooper J."/>
            <person name="Damon W."/>
            <person name="Desjardin D."/>
            <person name="Finy P."/>
            <person name="Geml J."/>
            <person name="Haridas S."/>
            <person name="Hughes K."/>
            <person name="Justo A."/>
            <person name="Karasinski D."/>
            <person name="Kautmanova I."/>
            <person name="Kiss B."/>
            <person name="Kocsube S."/>
            <person name="Kotiranta H."/>
            <person name="LaButti K.M."/>
            <person name="Lechner B.E."/>
            <person name="Liimatainen K."/>
            <person name="Lipzen A."/>
            <person name="Lukacs Z."/>
            <person name="Mihaltcheva S."/>
            <person name="Morgado L.N."/>
            <person name="Niskanen T."/>
            <person name="Noordeloos M.E."/>
            <person name="Ohm R.A."/>
            <person name="Ortiz-Santana B."/>
            <person name="Ovrebo C."/>
            <person name="Racz N."/>
            <person name="Riley R."/>
            <person name="Savchenko A."/>
            <person name="Shiryaev A."/>
            <person name="Soop K."/>
            <person name="Spirin V."/>
            <person name="Szebenyi C."/>
            <person name="Tomsovsky M."/>
            <person name="Tulloss R.E."/>
            <person name="Uehling J."/>
            <person name="Grigoriev I.V."/>
            <person name="Vagvolgyi C."/>
            <person name="Papp T."/>
            <person name="Martin F.M."/>
            <person name="Miettinen O."/>
            <person name="Hibbett D.S."/>
            <person name="Nagy L.G."/>
        </authorList>
    </citation>
    <scope>NUCLEOTIDE SEQUENCE [LARGE SCALE GENOMIC DNA]</scope>
    <source>
        <strain evidence="1 2">NL-1719</strain>
    </source>
</reference>
<dbReference type="EMBL" id="ML208773">
    <property type="protein sequence ID" value="TFK60451.1"/>
    <property type="molecule type" value="Genomic_DNA"/>
</dbReference>
<evidence type="ECO:0000313" key="1">
    <source>
        <dbReference type="EMBL" id="TFK60451.1"/>
    </source>
</evidence>
<organism evidence="1 2">
    <name type="scientific">Pluteus cervinus</name>
    <dbReference type="NCBI Taxonomy" id="181527"/>
    <lineage>
        <taxon>Eukaryota</taxon>
        <taxon>Fungi</taxon>
        <taxon>Dikarya</taxon>
        <taxon>Basidiomycota</taxon>
        <taxon>Agaricomycotina</taxon>
        <taxon>Agaricomycetes</taxon>
        <taxon>Agaricomycetidae</taxon>
        <taxon>Agaricales</taxon>
        <taxon>Pluteineae</taxon>
        <taxon>Pluteaceae</taxon>
        <taxon>Pluteus</taxon>
    </lineage>
</organism>
<gene>
    <name evidence="1" type="ORF">BDN72DRAFT_864342</name>
</gene>
<dbReference type="Proteomes" id="UP000308600">
    <property type="component" value="Unassembled WGS sequence"/>
</dbReference>
<keyword evidence="2" id="KW-1185">Reference proteome</keyword>
<proteinExistence type="predicted"/>
<name>A0ACD3A475_9AGAR</name>
<sequence>MTVGIERVAYDGGVPNIVKSHVKVAMSRGRERALGNSVQHEEKKKDTHHGEGRTTLSVRVFSPQLSPWYPPQKLQDVKPHMIVTWSFGVLLDPFETGLVWGYNTNGQDETEFVHDTQHRIRYNTTVRQNGVRKDELERESRELGRHTQRRTRQIPHINDPKHFTAPTFLLPPALAGITLRLDMSSARSPPPIGAHFNRNEVLL</sequence>